<sequence length="161" mass="17943">MAVTPDEVEVNVREIEEQPEAEKQMVPIFDVVRRMILAGFGAFALTRDEAEQFLNRLVERGEIAQKDAQHLIEETVGKFRQVAQPPTVQVENSVQNLSTQVETGLEQMLNRMNIPSKRDIDELSAKIAQLAARVEELRRADPAPAANKPRGVKAADGKADE</sequence>
<dbReference type="AlphaFoldDB" id="A0A2H3KVX4"/>
<dbReference type="PANTHER" id="PTHR38664:SF1">
    <property type="entry name" value="SLR0058 PROTEIN"/>
    <property type="match status" value="1"/>
</dbReference>
<dbReference type="EMBL" id="LYXE01000069">
    <property type="protein sequence ID" value="PDV99514.1"/>
    <property type="molecule type" value="Genomic_DNA"/>
</dbReference>
<evidence type="ECO:0000256" key="1">
    <source>
        <dbReference type="SAM" id="MobiDB-lite"/>
    </source>
</evidence>
<feature type="region of interest" description="Disordered" evidence="1">
    <location>
        <begin position="137"/>
        <end position="161"/>
    </location>
</feature>
<dbReference type="Proteomes" id="UP000220922">
    <property type="component" value="Unassembled WGS sequence"/>
</dbReference>
<dbReference type="Pfam" id="PF05597">
    <property type="entry name" value="Phasin"/>
    <property type="match status" value="1"/>
</dbReference>
<accession>A0A2H3KVX4</accession>
<organism evidence="2 3">
    <name type="scientific">Candidatus Chloroploca asiatica</name>
    <dbReference type="NCBI Taxonomy" id="1506545"/>
    <lineage>
        <taxon>Bacteria</taxon>
        <taxon>Bacillati</taxon>
        <taxon>Chloroflexota</taxon>
        <taxon>Chloroflexia</taxon>
        <taxon>Chloroflexales</taxon>
        <taxon>Chloroflexineae</taxon>
        <taxon>Oscillochloridaceae</taxon>
        <taxon>Candidatus Chloroploca</taxon>
    </lineage>
</organism>
<dbReference type="PANTHER" id="PTHR38664">
    <property type="entry name" value="SLR0058 PROTEIN"/>
    <property type="match status" value="1"/>
</dbReference>
<comment type="caution">
    <text evidence="2">The sequence shown here is derived from an EMBL/GenBank/DDBJ whole genome shotgun (WGS) entry which is preliminary data.</text>
</comment>
<dbReference type="InterPro" id="IPR008769">
    <property type="entry name" value="PhaF_PhaI"/>
</dbReference>
<evidence type="ECO:0000313" key="2">
    <source>
        <dbReference type="EMBL" id="PDV99514.1"/>
    </source>
</evidence>
<gene>
    <name evidence="2" type="ORF">A9Q02_12035</name>
</gene>
<dbReference type="NCBIfam" id="TIGR01837">
    <property type="entry name" value="PHA_granule_1"/>
    <property type="match status" value="1"/>
</dbReference>
<keyword evidence="3" id="KW-1185">Reference proteome</keyword>
<evidence type="ECO:0000313" key="3">
    <source>
        <dbReference type="Proteomes" id="UP000220922"/>
    </source>
</evidence>
<dbReference type="RefSeq" id="WP_097651834.1">
    <property type="nucleotide sequence ID" value="NZ_LYXE01000069.1"/>
</dbReference>
<name>A0A2H3KVX4_9CHLR</name>
<dbReference type="OrthoDB" id="159832at2"/>
<proteinExistence type="predicted"/>
<reference evidence="2 3" key="1">
    <citation type="submission" date="2016-05" db="EMBL/GenBank/DDBJ databases">
        <authorList>
            <person name="Lavstsen T."/>
            <person name="Jespersen J.S."/>
        </authorList>
    </citation>
    <scope>NUCLEOTIDE SEQUENCE [LARGE SCALE GENOMIC DNA]</scope>
    <source>
        <strain evidence="2 3">B7-9</strain>
    </source>
</reference>
<protein>
    <submittedName>
        <fullName evidence="2">Poly(Hydroxyalkanoate) granule-associated protein</fullName>
    </submittedName>
</protein>